<name>A0A0E0KRY5_ORYPU</name>
<dbReference type="Gramene" id="OPUNC04G14120.1">
    <property type="protein sequence ID" value="OPUNC04G14120.1"/>
    <property type="gene ID" value="OPUNC04G14120"/>
</dbReference>
<reference evidence="2" key="2">
    <citation type="submission" date="2018-05" db="EMBL/GenBank/DDBJ databases">
        <title>OpunRS2 (Oryza punctata Reference Sequence Version 2).</title>
        <authorList>
            <person name="Zhang J."/>
            <person name="Kudrna D."/>
            <person name="Lee S."/>
            <person name="Talag J."/>
            <person name="Welchert J."/>
            <person name="Wing R.A."/>
        </authorList>
    </citation>
    <scope>NUCLEOTIDE SEQUENCE [LARGE SCALE GENOMIC DNA]</scope>
</reference>
<keyword evidence="3" id="KW-1185">Reference proteome</keyword>
<evidence type="ECO:0000259" key="1">
    <source>
        <dbReference type="Pfam" id="PF14432"/>
    </source>
</evidence>
<dbReference type="EnsemblPlants" id="OPUNC04G14120.1">
    <property type="protein sequence ID" value="OPUNC04G14120.1"/>
    <property type="gene ID" value="OPUNC04G14120"/>
</dbReference>
<sequence length="226" mass="25771">MQTTVLLLNPNDATYIRRKGLPLTVVLGTALVDLYAKCGCSDNADKHSSWWLPVRNSEEHWGSSHPCVRPMLKPTDVAFTLHTNVDSNMQDALKHPLDPNQSITLDRSRFFAEDSDHPTHPQLTEIYEKAEEMVANDVRLDFDQNEKEASVTHHSKKLAIAFSLMKLRLGATIQLSKNLRSLSNNLRVCLDCHSTTELIAKVYNREIVVRGKNRFQSLQRWLLLLQ</sequence>
<feature type="domain" description="DYW" evidence="1">
    <location>
        <begin position="138"/>
        <end position="218"/>
    </location>
</feature>
<organism evidence="2">
    <name type="scientific">Oryza punctata</name>
    <name type="common">Red rice</name>
    <dbReference type="NCBI Taxonomy" id="4537"/>
    <lineage>
        <taxon>Eukaryota</taxon>
        <taxon>Viridiplantae</taxon>
        <taxon>Streptophyta</taxon>
        <taxon>Embryophyta</taxon>
        <taxon>Tracheophyta</taxon>
        <taxon>Spermatophyta</taxon>
        <taxon>Magnoliopsida</taxon>
        <taxon>Liliopsida</taxon>
        <taxon>Poales</taxon>
        <taxon>Poaceae</taxon>
        <taxon>BOP clade</taxon>
        <taxon>Oryzoideae</taxon>
        <taxon>Oryzeae</taxon>
        <taxon>Oryzinae</taxon>
        <taxon>Oryza</taxon>
    </lineage>
</organism>
<dbReference type="OMA" id="FQSLQRW"/>
<dbReference type="HOGENOM" id="CLU_002706_36_1_1"/>
<dbReference type="eggNOG" id="KOG4197">
    <property type="taxonomic scope" value="Eukaryota"/>
</dbReference>
<dbReference type="GO" id="GO:0008270">
    <property type="term" value="F:zinc ion binding"/>
    <property type="evidence" value="ECO:0007669"/>
    <property type="project" value="InterPro"/>
</dbReference>
<dbReference type="Pfam" id="PF14432">
    <property type="entry name" value="DYW_deaminase"/>
    <property type="match status" value="1"/>
</dbReference>
<reference evidence="2" key="1">
    <citation type="submission" date="2015-04" db="UniProtKB">
        <authorList>
            <consortium name="EnsemblPlants"/>
        </authorList>
    </citation>
    <scope>IDENTIFICATION</scope>
</reference>
<dbReference type="InterPro" id="IPR032867">
    <property type="entry name" value="DYW_dom"/>
</dbReference>
<proteinExistence type="predicted"/>
<dbReference type="STRING" id="4537.A0A0E0KRY5"/>
<dbReference type="Proteomes" id="UP000026962">
    <property type="component" value="Chromosome 4"/>
</dbReference>
<dbReference type="AlphaFoldDB" id="A0A0E0KRY5"/>
<protein>
    <recommendedName>
        <fullName evidence="1">DYW domain-containing protein</fullName>
    </recommendedName>
</protein>
<evidence type="ECO:0000313" key="2">
    <source>
        <dbReference type="EnsemblPlants" id="OPUNC04G14120.1"/>
    </source>
</evidence>
<evidence type="ECO:0000313" key="3">
    <source>
        <dbReference type="Proteomes" id="UP000026962"/>
    </source>
</evidence>
<accession>A0A0E0KRY5</accession>